<keyword evidence="1 2" id="KW-0732">Signal</keyword>
<sequence>MKQGLSVLSLFLTCLQLSLGQVILGTDYDEQKGTGSSGTTVGWFDANDFTKYNSLDFGTGDKVLKLNYAKGNDGGKLAIKVDDEEVRRVSLAKTGGWSVESTAVIGFPTELTGLHNLTLAGIEGGGILNIIAFEISELPERSAPLIAVPATQFSDQWGTQMYGEKVGSLGDNDFLTYDKLNFGPVGTTKGIKVTYAKGNDNGLVEVKLGNSTGTTIATFSPIRTTSWSESNIMYIPFDDETEISGINSLTFLPKQNNAVMNLISFELIDSSERNTPYEPVLAREVSTQFGTRVVSDGGIGYFDNGDYLKYSKINYGQSAKSIKITYAKNNRGGRIEIRKGGVDGEIIAEYSPVSTGGWSEFVTVQMPIKESSGIDDLTIVGRDVGGVLDLMSFELSDQTYFKVDTRYRIDNVDGVDVQCNYDTVLPAFTAQVYDNLVTKAASPELELQSYLNVASEEAAVTAVKELCTAAQNAASKIPFSQFTAEQGGDEFVKLFYSGRGSWNEETETLLYPGNATHPANDVKVDAAIVKEYYEYYAKSSAFETPDLPQFDPALCASHAAMCCWPRDRTDDNDGNCDSPYDEKCVDKDVADNTDVCYNELDQAPYANGISANGFSVYGNEGPVHCHGFAWANDEQEVTSRYKGNALFFVSMYDHLYKRGYVEDVPGSPSCGCVESMPRATQADCTQTNVEEEYVFVTNADTGSLEASIDTIEVVFEACQASENNDLEAFVEQLAIDDKITATEIETFSQYIVGDNNCPSATDSLFESKGLVSGFNIDTDRFTYIIGEGFDVTATGRKLEVLSSEKFEDLVNQLDAPIVRRVCPSCKSTHKDIYYRRLNSSDPLPEGFDLLNTLMNNWPAAHNVYGVDYALYSSFMDAYFDTNRWEACNESVSSNVGFPGNCGPKKSESNQWNSYVRDGGTNYHAFLVPIDPSYTSTVSLAVHPEVLGSDRIIQEDTHSSGNMVTHFDANDYVTYGELDFGATGFTKAIELTYSKSNDGGKLAILLDGPDGRVLNTVSLAHTGGWSSSTLNTAVIGIPEDISGHHTLTFKGIEGGGILNLEKFKLSGLESRAEPYGAVLAREFETTTRIRVVSDGGIGYFDNGDYLKYSKINYGQSAKSIKITYAKDNRGGRIEIRKGGVDGEIIAEYSPVSTGGWSEFVTVQMPIKESSGIDDLTIVGRDVGGVLDLMSFELSDQTYFKVDTRYRIDNVDGVDVQCNYDTVLPAFTAQVYDNLVTKAASPELELQSYLNVASEEAAVTAVKELCTAAQNAASKIPFSQFTAEQGGDEFVKLFYSGRGSWNEETETLLYPGNATHPANDVKVDAAIVKEYYEYYAKSSAFETPDLPQFDPALCASHAAMCCWPRDRTDDNDGNCDSPYDEKCVDKDVADNTDVCYNELDQAPYANGISANGFSVYGNEGPVHCHGFAWANDEQEVTSRYKGNALFFVSMYDHLYKRGYVEDVPGSPSCGCVESMPRATQADCTQTNVEEEYVFVTNADTGSLEASIDTIEVVFEACQASENNDLEAFVEQLAIDDKITATEIETFSQYIVGDNNCPSATDSLFESKGLVSGFNIDTDRFTYIIGEGFDVTATGRKLEVLSSEKFEDLVNQLDAPIVRRVCPSCKSTHKDIYYRRLNSSDPLPEGFDLLNTLMNNWPAAHNVYGVDYALYSSFMDAYFDTNRWEACNESVSSNVGFPGNCGPKKSESNQWNSYVRDGGTNYHAFLVPIDPSYTSTVSLAVHPEVLGSDRIIQEDTHSSGNMVTHFDANDYVTYGELDFGATGFTKAIELTYSKSNDGGKLAILLDGPDGRVLNTVSLAHTGGWSSSTLNTAVIGIPEDISGHHTLTFKGIEGGGILNLEKFKLSGLESRAEPYGAVLAREFETTTRIRVVSDGGIGYFDNGDYLKYSKINYGQSAKSIKITYAKDNRGGRIEIRKGGVDGEIIAEYSPVSTGGWSEFVTVQMPIKESSGIDDLTIVGRDVGGVLDLMSFELSDQTYFKVDTRYRIDNVDGVDVQCNYDTVLPAFTAQVYDNLVTKAASPELELQSYLNVASEEAAVTAVKELCTAAQNAASKIPFSQFTAEQGGDEFVKLFYSGRGSWNEETETLLYPGNATHPANDVKVDAAIVKEYYEYYAKSSAFETPDLPQFDPALCASHAAMCCWPRDRTDDNDGNCDSPYDEKCVDKDVADNTDVCYNELDQAPYANGISANGFSVYGNEGPVHCHGFAWANDEQEVTSRYKGNALFFVSMYDHLYKRGYVEDVPGSPSCGCVESMPRATQADCTQTNVEEEYVFVTNADTGSLEASIDTIEVVFEACQASENNDLEAFVEQLAIDDKITATEIETFSQYIVGDNNCPSATDSLFESKGLVSGFNIDTDRFTYIIGEGFDVTATGRKLEVLSSEKFEDLVNQLDAPIVRRVCPSCKSTHKDIYYRRLNSSDPLPEGFDLLNTLMNNWPAAHNVYGVDYALYSSFMDAYFDTNRWEACNESVSSNVGFPGNCGPKKSESNQWNSYVRDGGTNYHAFLVPIDPSYTSTVSLAVHPEVLGSDRIIQEDTHSSGNMVTHFDANDYVTYGELDFGATGFTKAIELTYSKSNDGGKLAILLDGPDGRVLNTVSLAHTGGWSSSTLNTAVIGIPEDISGHHTLTFKGIEGGGILNLEKFKLSGLESRAEPYGAVLAREFETTTRIRVVSDGGIGYFDNGDYLKYSKINYGQSAKSIKITYAKDNRGGRIEIRKGGVDGEIIAEYSPVSTGGWSEFVTVQMPIKESSGIDDLTIVGRDVGGVLDLMSFELSDQTYFKVDTRYRIDNVDGVDVQCNYDTVLPAFTAQVYDNLVTKAASPELELQSYLNVASEEAAVTAVKELCTAAQNAASKIPFSQFTAEQGGDEFVKLFYSGRGSWNEETETLLYPGNATHPANDVKVDAAIVKEYYEYYAKSSAFETPDLPQFDPALCASHAAMCCWPRDRTDDNDGNCDSPYDEKCVDKDVADNTDVCYNELDQAPYANGISANGFSVYGNEGPVHCHGFAWANDEQEVTSRYKGNALFFVSMYDHLYKRGYVEDVPGSPSCGCVESMPRATQADCTQTNVEEEYVFVTNADTGSLEASIDTIEVVFEACQASENNDLEAFVEQLAIDDKITATEIETFSQYIVGDNNCPSATDSLFESKGLVSGFNIDTDRFTYIIGEGFDVTATGRKLEVLSSEKFEDLVNQLDAPIVRRVCPSCKSTHKDIYYRRLNSSDPLPEGFDLLNTLMNNWPAAHNVYGVDYALYSSFMDAYFDTNRWEACNESVSSNVGFPGNCGPKKSESNQWNSYVRDGGTNYHAFLVPIDPSYTSTVSLAVHPEVLGSDRIIQEDTHSSGNMVTHFDANDYVTYGELDFGATGFTKAIELTYSKSNDGGKLAILLDGPDGRVLNTVSLAHTGGWSSSTLNTAVIGIPEDISGHHTLTFKGIEGGGILNLEKFKLSGLESRAEPYGAVLAREFETTTRIRVVSDGGIGYFDNGDYLKYSKINYGQSAKSIKITYAKDNRGGRIEIRKGGVDGEIIAEYSPVSTGGWSEFVTVQMPIKESSGIDDLTIVGRDVGGVLDLMSFELSDQTYFKVDTRYRIDNVDGVDVQCNYDTVLPAFTAQVYDNLVTKAASPELELQSYLNVASEEAAVTAVKELCTAAQNAASKIPFSQFTAEQGGDEFVKLFYSGRGSWNEETETLLYPGNATHPANDVKVDAAIVKEYYEYYAKSSAFETPDLPQFDPALCASHAAMCCWPRDRTDDNDGNCDSPYDEKCVDKDVADNTDVCYNELDQAPYANGISANGFSVYGNEGPVHCHGFAWANDEQEVTSRYKGNALFFVSMYDHLYKRGYVEDVPGSPSCGCVESMPRATQADCTQTNVEEEYVFVTNADTGSLEASIDTIEVVFEACQASENNDLEAFVEQLAIDDKITATEIETFSQYIVGDNNCPSATDSLFESKGLVSGFNIDTDRFTYIIGEGFDVTATGRKLEVLSSEKFEDLVNQLDAPIVRRVCPSCKSTHKDIYYRRLNSSDPLPEGFDLLNTLMNNWPAAHNVYGVDYALYSSFMDAYFDTNRWEACNESVSSNVGFPGNCGPKKSESNQWNSYVRDGGTNYHAFLVPIDPSYTSTVSLAVHPEVLGSDRIIQEDTHSSGNMVTHFDANDYVTYGELDFGATGFTKAIELTYSKGNDGGKLAILLDGPDGRVLNTVTLAHTGGWSSSTLNTAVIGIPEDISGHHTLTFKGIEGGGILNLEKFKLSGLESRAEPYGAVLAREFETTTRIRVVSDGGIGYFDNGDYLKYSKINYGQSAKSIKITYAKDNRGGRIEIRKGGVDGEIIAEYSPVSTGGWSEFVTVQMPIKESSGIDDLTIVGRDVGGVLDLMSFELSPDSLS</sequence>
<feature type="domain" description="CBM6" evidence="3">
    <location>
        <begin position="2529"/>
        <end position="2659"/>
    </location>
</feature>
<reference evidence="4 5" key="1">
    <citation type="journal article" date="2021" name="Sci. Rep.">
        <title>The genome of the diatom Chaetoceros tenuissimus carries an ancient integrated fragment of an extant virus.</title>
        <authorList>
            <person name="Hongo Y."/>
            <person name="Kimura K."/>
            <person name="Takaki Y."/>
            <person name="Yoshida Y."/>
            <person name="Baba S."/>
            <person name="Kobayashi G."/>
            <person name="Nagasaki K."/>
            <person name="Hano T."/>
            <person name="Tomaru Y."/>
        </authorList>
    </citation>
    <scope>NUCLEOTIDE SEQUENCE [LARGE SCALE GENOMIC DNA]</scope>
    <source>
        <strain evidence="4 5">NIES-3715</strain>
    </source>
</reference>
<feature type="domain" description="CBM6" evidence="3">
    <location>
        <begin position="1732"/>
        <end position="1862"/>
    </location>
</feature>
<feature type="signal peptide" evidence="2">
    <location>
        <begin position="1"/>
        <end position="20"/>
    </location>
</feature>
<feature type="domain" description="CBM6" evidence="3">
    <location>
        <begin position="4123"/>
        <end position="4253"/>
    </location>
</feature>
<protein>
    <recommendedName>
        <fullName evidence="3">CBM6 domain-containing protein</fullName>
    </recommendedName>
</protein>
<accession>A0AAD3CKU3</accession>
<feature type="domain" description="CBM6" evidence="3">
    <location>
        <begin position="1065"/>
        <end position="1193"/>
    </location>
</feature>
<name>A0AAD3CKU3_9STRA</name>
<keyword evidence="5" id="KW-1185">Reference proteome</keyword>
<dbReference type="InterPro" id="IPR006584">
    <property type="entry name" value="Cellulose-bd_IV"/>
</dbReference>
<proteinExistence type="predicted"/>
<feature type="domain" description="CBM6" evidence="3">
    <location>
        <begin position="2659"/>
        <end position="2787"/>
    </location>
</feature>
<evidence type="ECO:0000259" key="3">
    <source>
        <dbReference type="PROSITE" id="PS51175"/>
    </source>
</evidence>
<evidence type="ECO:0000313" key="4">
    <source>
        <dbReference type="EMBL" id="GFH46731.1"/>
    </source>
</evidence>
<evidence type="ECO:0000256" key="1">
    <source>
        <dbReference type="ARBA" id="ARBA00022729"/>
    </source>
</evidence>
<feature type="domain" description="CBM6" evidence="3">
    <location>
        <begin position="13"/>
        <end position="136"/>
    </location>
</feature>
<dbReference type="PROSITE" id="PS51175">
    <property type="entry name" value="CBM6"/>
    <property type="match status" value="12"/>
</dbReference>
<dbReference type="Gene3D" id="2.60.120.260">
    <property type="entry name" value="Galactose-binding domain-like"/>
    <property type="match status" value="13"/>
</dbReference>
<evidence type="ECO:0000256" key="2">
    <source>
        <dbReference type="SAM" id="SignalP"/>
    </source>
</evidence>
<dbReference type="SUPFAM" id="SSF49785">
    <property type="entry name" value="Galactose-binding domain-like"/>
    <property type="match status" value="13"/>
</dbReference>
<feature type="domain" description="CBM6" evidence="3">
    <location>
        <begin position="1862"/>
        <end position="1990"/>
    </location>
</feature>
<dbReference type="EMBL" id="BLLK01000022">
    <property type="protein sequence ID" value="GFH46731.1"/>
    <property type="molecule type" value="Genomic_DNA"/>
</dbReference>
<feature type="domain" description="CBM6" evidence="3">
    <location>
        <begin position="266"/>
        <end position="396"/>
    </location>
</feature>
<comment type="caution">
    <text evidence="4">The sequence shown here is derived from an EMBL/GenBank/DDBJ whole genome shotgun (WGS) entry which is preliminary data.</text>
</comment>
<feature type="domain" description="CBM6" evidence="3">
    <location>
        <begin position="3326"/>
        <end position="3456"/>
    </location>
</feature>
<dbReference type="Proteomes" id="UP001054902">
    <property type="component" value="Unassembled WGS sequence"/>
</dbReference>
<dbReference type="Pfam" id="PF03422">
    <property type="entry name" value="CBM_6"/>
    <property type="match status" value="13"/>
</dbReference>
<dbReference type="SMART" id="SM00606">
    <property type="entry name" value="CBD_IV"/>
    <property type="match status" value="12"/>
</dbReference>
<gene>
    <name evidence="4" type="ORF">CTEN210_03205</name>
</gene>
<dbReference type="CDD" id="cd04084">
    <property type="entry name" value="CBM6_xylanase-like"/>
    <property type="match status" value="11"/>
</dbReference>
<feature type="domain" description="CBM6" evidence="3">
    <location>
        <begin position="4253"/>
        <end position="4381"/>
    </location>
</feature>
<dbReference type="InterPro" id="IPR008979">
    <property type="entry name" value="Galactose-bd-like_sf"/>
</dbReference>
<feature type="domain" description="CBM6" evidence="3">
    <location>
        <begin position="3456"/>
        <end position="3584"/>
    </location>
</feature>
<organism evidence="4 5">
    <name type="scientific">Chaetoceros tenuissimus</name>
    <dbReference type="NCBI Taxonomy" id="426638"/>
    <lineage>
        <taxon>Eukaryota</taxon>
        <taxon>Sar</taxon>
        <taxon>Stramenopiles</taxon>
        <taxon>Ochrophyta</taxon>
        <taxon>Bacillariophyta</taxon>
        <taxon>Coscinodiscophyceae</taxon>
        <taxon>Chaetocerotophycidae</taxon>
        <taxon>Chaetocerotales</taxon>
        <taxon>Chaetocerotaceae</taxon>
        <taxon>Chaetoceros</taxon>
    </lineage>
</organism>
<evidence type="ECO:0000313" key="5">
    <source>
        <dbReference type="Proteomes" id="UP001054902"/>
    </source>
</evidence>
<feature type="chain" id="PRO_5042176374" description="CBM6 domain-containing protein" evidence="2">
    <location>
        <begin position="21"/>
        <end position="4386"/>
    </location>
</feature>
<dbReference type="InterPro" id="IPR005084">
    <property type="entry name" value="CBM6"/>
</dbReference>
<dbReference type="GO" id="GO:0030246">
    <property type="term" value="F:carbohydrate binding"/>
    <property type="evidence" value="ECO:0007669"/>
    <property type="project" value="InterPro"/>
</dbReference>
<feature type="domain" description="CBM6" evidence="3">
    <location>
        <begin position="935"/>
        <end position="1065"/>
    </location>
</feature>